<sequence>MIVPLDGTTLTIGNPWFCHFPAKRLTGYIAPMRSGDANLSAFPAWF</sequence>
<comment type="caution">
    <text evidence="1">The sequence shown here is derived from an EMBL/GenBank/DDBJ whole genome shotgun (WGS) entry which is preliminary data.</text>
</comment>
<gene>
    <name evidence="1" type="ORF">CWATWH0005_1182</name>
</gene>
<proteinExistence type="predicted"/>
<reference evidence="1 2" key="1">
    <citation type="submission" date="2013-01" db="EMBL/GenBank/DDBJ databases">
        <authorList>
            <person name="Bench S."/>
        </authorList>
    </citation>
    <scope>NUCLEOTIDE SEQUENCE [LARGE SCALE GENOMIC DNA]</scope>
    <source>
        <strain evidence="1 2">WH 0005</strain>
    </source>
</reference>
<reference evidence="1 2" key="2">
    <citation type="submission" date="2013-09" db="EMBL/GenBank/DDBJ databases">
        <title>Whole genome comparison of six Crocosphaera watsonii strains with differing phenotypes.</title>
        <authorList>
            <person name="Bench S.R."/>
            <person name="Heller P."/>
            <person name="Frank I."/>
            <person name="Arciniega M."/>
            <person name="Shilova I.N."/>
            <person name="Zehr J.P."/>
        </authorList>
    </citation>
    <scope>NUCLEOTIDE SEQUENCE [LARGE SCALE GENOMIC DNA]</scope>
    <source>
        <strain evidence="1 2">WH 0005</strain>
    </source>
</reference>
<organism evidence="1 2">
    <name type="scientific">Crocosphaera watsonii WH 0005</name>
    <dbReference type="NCBI Taxonomy" id="423472"/>
    <lineage>
        <taxon>Bacteria</taxon>
        <taxon>Bacillati</taxon>
        <taxon>Cyanobacteriota</taxon>
        <taxon>Cyanophyceae</taxon>
        <taxon>Oscillatoriophycideae</taxon>
        <taxon>Chroococcales</taxon>
        <taxon>Aphanothecaceae</taxon>
        <taxon>Crocosphaera</taxon>
    </lineage>
</organism>
<dbReference type="AlphaFoldDB" id="T2ILG4"/>
<dbReference type="Proteomes" id="UP000017981">
    <property type="component" value="Unassembled WGS sequence"/>
</dbReference>
<accession>T2ILG4</accession>
<evidence type="ECO:0000313" key="1">
    <source>
        <dbReference type="EMBL" id="CCQ53858.1"/>
    </source>
</evidence>
<name>T2ILG4_CROWT</name>
<evidence type="ECO:0000313" key="2">
    <source>
        <dbReference type="Proteomes" id="UP000017981"/>
    </source>
</evidence>
<dbReference type="EMBL" id="CAQL01000045">
    <property type="protein sequence ID" value="CCQ53858.1"/>
    <property type="molecule type" value="Genomic_DNA"/>
</dbReference>
<protein>
    <submittedName>
        <fullName evidence="1">Uncharacterized protein</fullName>
    </submittedName>
</protein>